<keyword evidence="6" id="KW-1185">Reference proteome</keyword>
<evidence type="ECO:0000256" key="3">
    <source>
        <dbReference type="ARBA" id="ARBA00038157"/>
    </source>
</evidence>
<evidence type="ECO:0000313" key="6">
    <source>
        <dbReference type="Proteomes" id="UP000682111"/>
    </source>
</evidence>
<feature type="domain" description="NADP-dependent oxidoreductase" evidence="4">
    <location>
        <begin position="14"/>
        <end position="289"/>
    </location>
</feature>
<dbReference type="CDD" id="cd19092">
    <property type="entry name" value="AKR_BsYcsN_EcYdhF-like"/>
    <property type="match status" value="1"/>
</dbReference>
<organism evidence="5 6">
    <name type="scientific">Robertmurraya siralis</name>
    <dbReference type="NCBI Taxonomy" id="77777"/>
    <lineage>
        <taxon>Bacteria</taxon>
        <taxon>Bacillati</taxon>
        <taxon>Bacillota</taxon>
        <taxon>Bacilli</taxon>
        <taxon>Bacillales</taxon>
        <taxon>Bacillaceae</taxon>
        <taxon>Robertmurraya</taxon>
    </lineage>
</organism>
<gene>
    <name evidence="5" type="ORF">J27TS8_27740</name>
</gene>
<evidence type="ECO:0000313" key="5">
    <source>
        <dbReference type="EMBL" id="GIN62781.1"/>
    </source>
</evidence>
<dbReference type="InterPro" id="IPR036812">
    <property type="entry name" value="NAD(P)_OxRdtase_dom_sf"/>
</dbReference>
<dbReference type="GO" id="GO:0005829">
    <property type="term" value="C:cytosol"/>
    <property type="evidence" value="ECO:0007669"/>
    <property type="project" value="TreeGrafter"/>
</dbReference>
<dbReference type="InterPro" id="IPR050523">
    <property type="entry name" value="AKR_Detox_Biosynth"/>
</dbReference>
<dbReference type="RefSeq" id="WP_212933944.1">
    <property type="nucleotide sequence ID" value="NZ_BORC01000004.1"/>
</dbReference>
<name>A0A920BUN5_9BACI</name>
<sequence length="300" mass="33753">MERVQINQDLSFSRIIQGLWRLNEWPLSDEGLLSLIEKCLELGITTFDHADIYGGYQNEALFGKALALKPSIREKIELVTKCGIKLVSKARPEHKIKHYDTSKEHIMMSVENSLRNLEADYLDVLLIHRPDPFIDPGEVAEAFTRLNEAGKVKHFGVSNFTPSQFEMLNSYLPFPLVTNQIEISVSQLQPFQDGTIDQCLQKRVAPMAWSPLAGGAIFSGEDEKSVRIKKALQEVGEELGIAEIDKIMLAWLLLHPAKIMPIIGSGKMERIKAAAESLQIALTRQQWFKIWIASTGKDVA</sequence>
<keyword evidence="1" id="KW-0521">NADP</keyword>
<dbReference type="Proteomes" id="UP000682111">
    <property type="component" value="Unassembled WGS sequence"/>
</dbReference>
<keyword evidence="2" id="KW-0560">Oxidoreductase</keyword>
<evidence type="ECO:0000259" key="4">
    <source>
        <dbReference type="Pfam" id="PF00248"/>
    </source>
</evidence>
<dbReference type="GO" id="GO:0016491">
    <property type="term" value="F:oxidoreductase activity"/>
    <property type="evidence" value="ECO:0007669"/>
    <property type="project" value="UniProtKB-KW"/>
</dbReference>
<protein>
    <submittedName>
        <fullName evidence="5">Oxidoreductase</fullName>
    </submittedName>
</protein>
<accession>A0A920BUN5</accession>
<dbReference type="PANTHER" id="PTHR43364">
    <property type="entry name" value="NADH-SPECIFIC METHYLGLYOXAL REDUCTASE-RELATED"/>
    <property type="match status" value="1"/>
</dbReference>
<dbReference type="InterPro" id="IPR023210">
    <property type="entry name" value="NADP_OxRdtase_dom"/>
</dbReference>
<dbReference type="EMBL" id="BORC01000004">
    <property type="protein sequence ID" value="GIN62781.1"/>
    <property type="molecule type" value="Genomic_DNA"/>
</dbReference>
<dbReference type="FunFam" id="3.20.20.100:FF:000008">
    <property type="entry name" value="Aldo/keto reductase family oxidoreductase"/>
    <property type="match status" value="1"/>
</dbReference>
<dbReference type="Gene3D" id="3.20.20.100">
    <property type="entry name" value="NADP-dependent oxidoreductase domain"/>
    <property type="match status" value="1"/>
</dbReference>
<dbReference type="PANTHER" id="PTHR43364:SF1">
    <property type="entry name" value="OXIDOREDUCTASE YDHF"/>
    <property type="match status" value="1"/>
</dbReference>
<dbReference type="SUPFAM" id="SSF51430">
    <property type="entry name" value="NAD(P)-linked oxidoreductase"/>
    <property type="match status" value="1"/>
</dbReference>
<proteinExistence type="inferred from homology"/>
<comment type="caution">
    <text evidence="5">The sequence shown here is derived from an EMBL/GenBank/DDBJ whole genome shotgun (WGS) entry which is preliminary data.</text>
</comment>
<reference evidence="5" key="1">
    <citation type="submission" date="2021-03" db="EMBL/GenBank/DDBJ databases">
        <title>Antimicrobial resistance genes in bacteria isolated from Japanese honey, and their potential for conferring macrolide and lincosamide resistance in the American foulbrood pathogen Paenibacillus larvae.</title>
        <authorList>
            <person name="Okamoto M."/>
            <person name="Kumagai M."/>
            <person name="Kanamori H."/>
            <person name="Takamatsu D."/>
        </authorList>
    </citation>
    <scope>NUCLEOTIDE SEQUENCE</scope>
    <source>
        <strain evidence="5">J27TS8</strain>
    </source>
</reference>
<dbReference type="AlphaFoldDB" id="A0A920BUN5"/>
<dbReference type="Pfam" id="PF00248">
    <property type="entry name" value="Aldo_ket_red"/>
    <property type="match status" value="1"/>
</dbReference>
<evidence type="ECO:0000256" key="2">
    <source>
        <dbReference type="ARBA" id="ARBA00023002"/>
    </source>
</evidence>
<evidence type="ECO:0000256" key="1">
    <source>
        <dbReference type="ARBA" id="ARBA00022857"/>
    </source>
</evidence>
<comment type="similarity">
    <text evidence="3">Belongs to the aldo/keto reductase family. Aldo/keto reductase 2 subfamily.</text>
</comment>